<protein>
    <submittedName>
        <fullName evidence="3">Uncharacterized protein LOC117136320 isoform X5</fullName>
    </submittedName>
</protein>
<organism evidence="2 3">
    <name type="scientific">Drosophila mauritiana</name>
    <name type="common">Fruit fly</name>
    <dbReference type="NCBI Taxonomy" id="7226"/>
    <lineage>
        <taxon>Eukaryota</taxon>
        <taxon>Metazoa</taxon>
        <taxon>Ecdysozoa</taxon>
        <taxon>Arthropoda</taxon>
        <taxon>Hexapoda</taxon>
        <taxon>Insecta</taxon>
        <taxon>Pterygota</taxon>
        <taxon>Neoptera</taxon>
        <taxon>Endopterygota</taxon>
        <taxon>Diptera</taxon>
        <taxon>Brachycera</taxon>
        <taxon>Muscomorpha</taxon>
        <taxon>Ephydroidea</taxon>
        <taxon>Drosophilidae</taxon>
        <taxon>Drosophila</taxon>
        <taxon>Sophophora</taxon>
    </lineage>
</organism>
<feature type="chain" id="PRO_5027888691" evidence="1">
    <location>
        <begin position="20"/>
        <end position="285"/>
    </location>
</feature>
<evidence type="ECO:0000313" key="2">
    <source>
        <dbReference type="Proteomes" id="UP000515162"/>
    </source>
</evidence>
<keyword evidence="1" id="KW-0732">Signal</keyword>
<sequence>MLIDLSWSLVLSAIIGTYLNESTICIFWNDKFEFHLLHKSDYISFVGINIKSFDDNRGQYIVDKRLKEKDIQNKNLFLDDLVIKIIISIEVTHCETFVVFDKDIDRFVNAFTKASVYSIWRSLHNKFVFAHIAYELPESHHHFFEDQPNILFVVRDHSSASSFDIKTNKFVGRKEEKPSQMILVDRYLALEQRFQFGISLFADKLNNMQGREVIIAGFDYPPYTVIKHNMSTNAQDMGVSEDSDFKNVYIDGTETRIILNFCEKFNCTIQIDSSLLRFKGRQHNN</sequence>
<feature type="signal peptide" evidence="1">
    <location>
        <begin position="1"/>
        <end position="19"/>
    </location>
</feature>
<proteinExistence type="predicted"/>
<dbReference type="Proteomes" id="UP000515162">
    <property type="component" value="Chromosome 2R"/>
</dbReference>
<gene>
    <name evidence="3" type="primary">LOC117136320</name>
</gene>
<reference evidence="3" key="1">
    <citation type="submission" date="2025-08" db="UniProtKB">
        <authorList>
            <consortium name="RefSeq"/>
        </authorList>
    </citation>
    <scope>IDENTIFICATION</scope>
    <source>
        <strain evidence="3">Mau12</strain>
        <tissue evidence="3">Whole Body</tissue>
    </source>
</reference>
<dbReference type="CTD" id="2768714"/>
<keyword evidence="2" id="KW-1185">Reference proteome</keyword>
<dbReference type="GeneID" id="117136320"/>
<accession>A0A6P8JC37</accession>
<evidence type="ECO:0000313" key="3">
    <source>
        <dbReference type="RefSeq" id="XP_033153065.1"/>
    </source>
</evidence>
<dbReference type="RefSeq" id="XP_033153065.1">
    <property type="nucleotide sequence ID" value="XM_033297174.1"/>
</dbReference>
<evidence type="ECO:0000256" key="1">
    <source>
        <dbReference type="SAM" id="SignalP"/>
    </source>
</evidence>
<dbReference type="AlphaFoldDB" id="A0A6P8JC37"/>
<name>A0A6P8JC37_DROMA</name>